<name>A0A4S8M363_DENBC</name>
<keyword evidence="2" id="KW-1185">Reference proteome</keyword>
<evidence type="ECO:0000313" key="2">
    <source>
        <dbReference type="Proteomes" id="UP000297245"/>
    </source>
</evidence>
<dbReference type="Proteomes" id="UP000297245">
    <property type="component" value="Unassembled WGS sequence"/>
</dbReference>
<sequence length="100" mass="11808">MRCECPLKQFKVSHFNVSSNLKTFSSLGLQYHEDSDDVIHTQHVSKDRQRCHTSVTTARYPRERTFTSIQPQRDWDNFSDAFWQQHRSGQHNTADAVIHF</sequence>
<gene>
    <name evidence="1" type="ORF">K435DRAFT_858445</name>
</gene>
<dbReference type="AlphaFoldDB" id="A0A4S8M363"/>
<accession>A0A4S8M363</accession>
<proteinExistence type="predicted"/>
<reference evidence="1 2" key="1">
    <citation type="journal article" date="2019" name="Nat. Ecol. Evol.">
        <title>Megaphylogeny resolves global patterns of mushroom evolution.</title>
        <authorList>
            <person name="Varga T."/>
            <person name="Krizsan K."/>
            <person name="Foldi C."/>
            <person name="Dima B."/>
            <person name="Sanchez-Garcia M."/>
            <person name="Sanchez-Ramirez S."/>
            <person name="Szollosi G.J."/>
            <person name="Szarkandi J.G."/>
            <person name="Papp V."/>
            <person name="Albert L."/>
            <person name="Andreopoulos W."/>
            <person name="Angelini C."/>
            <person name="Antonin V."/>
            <person name="Barry K.W."/>
            <person name="Bougher N.L."/>
            <person name="Buchanan P."/>
            <person name="Buyck B."/>
            <person name="Bense V."/>
            <person name="Catcheside P."/>
            <person name="Chovatia M."/>
            <person name="Cooper J."/>
            <person name="Damon W."/>
            <person name="Desjardin D."/>
            <person name="Finy P."/>
            <person name="Geml J."/>
            <person name="Haridas S."/>
            <person name="Hughes K."/>
            <person name="Justo A."/>
            <person name="Karasinski D."/>
            <person name="Kautmanova I."/>
            <person name="Kiss B."/>
            <person name="Kocsube S."/>
            <person name="Kotiranta H."/>
            <person name="LaButti K.M."/>
            <person name="Lechner B.E."/>
            <person name="Liimatainen K."/>
            <person name="Lipzen A."/>
            <person name="Lukacs Z."/>
            <person name="Mihaltcheva S."/>
            <person name="Morgado L.N."/>
            <person name="Niskanen T."/>
            <person name="Noordeloos M.E."/>
            <person name="Ohm R.A."/>
            <person name="Ortiz-Santana B."/>
            <person name="Ovrebo C."/>
            <person name="Racz N."/>
            <person name="Riley R."/>
            <person name="Savchenko A."/>
            <person name="Shiryaev A."/>
            <person name="Soop K."/>
            <person name="Spirin V."/>
            <person name="Szebenyi C."/>
            <person name="Tomsovsky M."/>
            <person name="Tulloss R.E."/>
            <person name="Uehling J."/>
            <person name="Grigoriev I.V."/>
            <person name="Vagvolgyi C."/>
            <person name="Papp T."/>
            <person name="Martin F.M."/>
            <person name="Miettinen O."/>
            <person name="Hibbett D.S."/>
            <person name="Nagy L.G."/>
        </authorList>
    </citation>
    <scope>NUCLEOTIDE SEQUENCE [LARGE SCALE GENOMIC DNA]</scope>
    <source>
        <strain evidence="1 2">CBS 962.96</strain>
    </source>
</reference>
<dbReference type="EMBL" id="ML179174">
    <property type="protein sequence ID" value="THU96574.1"/>
    <property type="molecule type" value="Genomic_DNA"/>
</dbReference>
<protein>
    <submittedName>
        <fullName evidence="1">Uncharacterized protein</fullName>
    </submittedName>
</protein>
<organism evidence="1 2">
    <name type="scientific">Dendrothele bispora (strain CBS 962.96)</name>
    <dbReference type="NCBI Taxonomy" id="1314807"/>
    <lineage>
        <taxon>Eukaryota</taxon>
        <taxon>Fungi</taxon>
        <taxon>Dikarya</taxon>
        <taxon>Basidiomycota</taxon>
        <taxon>Agaricomycotina</taxon>
        <taxon>Agaricomycetes</taxon>
        <taxon>Agaricomycetidae</taxon>
        <taxon>Agaricales</taxon>
        <taxon>Agaricales incertae sedis</taxon>
        <taxon>Dendrothele</taxon>
    </lineage>
</organism>
<evidence type="ECO:0000313" key="1">
    <source>
        <dbReference type="EMBL" id="THU96574.1"/>
    </source>
</evidence>